<feature type="domain" description="FLYWCH-type" evidence="4">
    <location>
        <begin position="14"/>
        <end position="73"/>
    </location>
</feature>
<dbReference type="Pfam" id="PF04500">
    <property type="entry name" value="FLYWCH"/>
    <property type="match status" value="1"/>
</dbReference>
<evidence type="ECO:0000259" key="4">
    <source>
        <dbReference type="Pfam" id="PF04500"/>
    </source>
</evidence>
<comment type="caution">
    <text evidence="5">The sequence shown here is derived from an EMBL/GenBank/DDBJ whole genome shotgun (WGS) entry which is preliminary data.</text>
</comment>
<evidence type="ECO:0000313" key="5">
    <source>
        <dbReference type="EMBL" id="KAJ8866619.1"/>
    </source>
</evidence>
<sequence>MLRIEQSGRNSYFYVLSSRGKPQLVCNGYSYHIDHQLGDKTFWRCLQYYRGGCRARCIVHGCKIIPGSVQHNHGIFADTPVS</sequence>
<reference evidence="5 6" key="1">
    <citation type="submission" date="2023-02" db="EMBL/GenBank/DDBJ databases">
        <title>LHISI_Scaffold_Assembly.</title>
        <authorList>
            <person name="Stuart O.P."/>
            <person name="Cleave R."/>
            <person name="Magrath M.J.L."/>
            <person name="Mikheyev A.S."/>
        </authorList>
    </citation>
    <scope>NUCLEOTIDE SEQUENCE [LARGE SCALE GENOMIC DNA]</scope>
    <source>
        <strain evidence="5">Daus_M_001</strain>
        <tissue evidence="5">Leg muscle</tissue>
    </source>
</reference>
<dbReference type="Proteomes" id="UP001159363">
    <property type="component" value="Chromosome 15"/>
</dbReference>
<organism evidence="5 6">
    <name type="scientific">Dryococelus australis</name>
    <dbReference type="NCBI Taxonomy" id="614101"/>
    <lineage>
        <taxon>Eukaryota</taxon>
        <taxon>Metazoa</taxon>
        <taxon>Ecdysozoa</taxon>
        <taxon>Arthropoda</taxon>
        <taxon>Hexapoda</taxon>
        <taxon>Insecta</taxon>
        <taxon>Pterygota</taxon>
        <taxon>Neoptera</taxon>
        <taxon>Polyneoptera</taxon>
        <taxon>Phasmatodea</taxon>
        <taxon>Verophasmatodea</taxon>
        <taxon>Anareolatae</taxon>
        <taxon>Phasmatidae</taxon>
        <taxon>Eurycanthinae</taxon>
        <taxon>Dryococelus</taxon>
    </lineage>
</organism>
<evidence type="ECO:0000256" key="2">
    <source>
        <dbReference type="ARBA" id="ARBA00022771"/>
    </source>
</evidence>
<evidence type="ECO:0000313" key="6">
    <source>
        <dbReference type="Proteomes" id="UP001159363"/>
    </source>
</evidence>
<gene>
    <name evidence="5" type="ORF">PR048_032479</name>
</gene>
<dbReference type="Gene3D" id="2.20.25.240">
    <property type="match status" value="1"/>
</dbReference>
<keyword evidence="3" id="KW-0862">Zinc</keyword>
<evidence type="ECO:0000256" key="3">
    <source>
        <dbReference type="ARBA" id="ARBA00022833"/>
    </source>
</evidence>
<evidence type="ECO:0000256" key="1">
    <source>
        <dbReference type="ARBA" id="ARBA00022723"/>
    </source>
</evidence>
<protein>
    <recommendedName>
        <fullName evidence="4">FLYWCH-type domain-containing protein</fullName>
    </recommendedName>
</protein>
<proteinExistence type="predicted"/>
<name>A0ABQ9G2A9_9NEOP</name>
<dbReference type="InterPro" id="IPR007588">
    <property type="entry name" value="Znf_FLYWCH"/>
</dbReference>
<keyword evidence="6" id="KW-1185">Reference proteome</keyword>
<accession>A0ABQ9G2A9</accession>
<keyword evidence="1" id="KW-0479">Metal-binding</keyword>
<keyword evidence="2" id="KW-0863">Zinc-finger</keyword>
<dbReference type="EMBL" id="JARBHB010000016">
    <property type="protein sequence ID" value="KAJ8866619.1"/>
    <property type="molecule type" value="Genomic_DNA"/>
</dbReference>